<organism evidence="3 4">
    <name type="scientific">Penaeus vannamei</name>
    <name type="common">Whiteleg shrimp</name>
    <name type="synonym">Litopenaeus vannamei</name>
    <dbReference type="NCBI Taxonomy" id="6689"/>
    <lineage>
        <taxon>Eukaryota</taxon>
        <taxon>Metazoa</taxon>
        <taxon>Ecdysozoa</taxon>
        <taxon>Arthropoda</taxon>
        <taxon>Crustacea</taxon>
        <taxon>Multicrustacea</taxon>
        <taxon>Malacostraca</taxon>
        <taxon>Eumalacostraca</taxon>
        <taxon>Eucarida</taxon>
        <taxon>Decapoda</taxon>
        <taxon>Dendrobranchiata</taxon>
        <taxon>Penaeoidea</taxon>
        <taxon>Penaeidae</taxon>
        <taxon>Penaeus</taxon>
    </lineage>
</organism>
<keyword evidence="2" id="KW-1133">Transmembrane helix</keyword>
<feature type="compositionally biased region" description="Low complexity" evidence="1">
    <location>
        <begin position="93"/>
        <end position="102"/>
    </location>
</feature>
<feature type="compositionally biased region" description="Low complexity" evidence="1">
    <location>
        <begin position="156"/>
        <end position="169"/>
    </location>
</feature>
<keyword evidence="2" id="KW-0472">Membrane</keyword>
<protein>
    <submittedName>
        <fullName evidence="3">Uncharacterized protein</fullName>
    </submittedName>
</protein>
<evidence type="ECO:0000256" key="2">
    <source>
        <dbReference type="SAM" id="Phobius"/>
    </source>
</evidence>
<feature type="transmembrane region" description="Helical" evidence="2">
    <location>
        <begin position="37"/>
        <end position="56"/>
    </location>
</feature>
<reference evidence="3 4" key="1">
    <citation type="submission" date="2018-04" db="EMBL/GenBank/DDBJ databases">
        <authorList>
            <person name="Zhang X."/>
            <person name="Yuan J."/>
            <person name="Li F."/>
            <person name="Xiang J."/>
        </authorList>
    </citation>
    <scope>NUCLEOTIDE SEQUENCE [LARGE SCALE GENOMIC DNA]</scope>
    <source>
        <tissue evidence="3">Muscle</tissue>
    </source>
</reference>
<dbReference type="AlphaFoldDB" id="A0A3R7NUV0"/>
<comment type="caution">
    <text evidence="3">The sequence shown here is derived from an EMBL/GenBank/DDBJ whole genome shotgun (WGS) entry which is preliminary data.</text>
</comment>
<keyword evidence="2" id="KW-0812">Transmembrane</keyword>
<feature type="region of interest" description="Disordered" evidence="1">
    <location>
        <begin position="77"/>
        <end position="117"/>
    </location>
</feature>
<evidence type="ECO:0000256" key="1">
    <source>
        <dbReference type="SAM" id="MobiDB-lite"/>
    </source>
</evidence>
<reference evidence="3 4" key="2">
    <citation type="submission" date="2019-01" db="EMBL/GenBank/DDBJ databases">
        <title>The decoding of complex shrimp genome reveals the adaptation for benthos swimmer, frequently molting mechanism and breeding impact on genome.</title>
        <authorList>
            <person name="Sun Y."/>
            <person name="Gao Y."/>
            <person name="Yu Y."/>
        </authorList>
    </citation>
    <scope>NUCLEOTIDE SEQUENCE [LARGE SCALE GENOMIC DNA]</scope>
    <source>
        <tissue evidence="3">Muscle</tissue>
    </source>
</reference>
<evidence type="ECO:0000313" key="4">
    <source>
        <dbReference type="Proteomes" id="UP000283509"/>
    </source>
</evidence>
<name>A0A3R7NUV0_PENVA</name>
<feature type="region of interest" description="Disordered" evidence="1">
    <location>
        <begin position="147"/>
        <end position="183"/>
    </location>
</feature>
<dbReference type="EMBL" id="QCYY01002823">
    <property type="protein sequence ID" value="ROT67305.1"/>
    <property type="molecule type" value="Genomic_DNA"/>
</dbReference>
<evidence type="ECO:0000313" key="3">
    <source>
        <dbReference type="EMBL" id="ROT67305.1"/>
    </source>
</evidence>
<sequence length="198" mass="21648">MGWYRQTAGRANIVLYGLIITFVGLGEHGFKSPELRLIGPSLIGCGFLFALLRLFFCSAPACCTSCRKAKPLDEKSLLSPSRETLAEDSAADPQPQQTQKPQKSARRMPTNSDRLQSSIPNYIEDECEDDETLGLSVEYMDETSSMRAPLDSLGGTRPTSVTSRVSTASKVPRLPEIHASRRNSELVLNPATLEPTGD</sequence>
<proteinExistence type="predicted"/>
<keyword evidence="4" id="KW-1185">Reference proteome</keyword>
<dbReference type="Proteomes" id="UP000283509">
    <property type="component" value="Unassembled WGS sequence"/>
</dbReference>
<feature type="transmembrane region" description="Helical" evidence="2">
    <location>
        <begin position="13"/>
        <end position="30"/>
    </location>
</feature>
<accession>A0A3R7NUV0</accession>
<feature type="compositionally biased region" description="Basic and acidic residues" evidence="1">
    <location>
        <begin position="173"/>
        <end position="183"/>
    </location>
</feature>
<gene>
    <name evidence="3" type="ORF">C7M84_014630</name>
</gene>